<feature type="transmembrane region" description="Helical" evidence="5">
    <location>
        <begin position="190"/>
        <end position="213"/>
    </location>
</feature>
<dbReference type="PANTHER" id="PTHR32089:SF112">
    <property type="entry name" value="LYSOZYME-LIKE PROTEIN-RELATED"/>
    <property type="match status" value="1"/>
</dbReference>
<keyword evidence="4" id="KW-0175">Coiled coil</keyword>
<evidence type="ECO:0000313" key="8">
    <source>
        <dbReference type="EMBL" id="KAE9632062.1"/>
    </source>
</evidence>
<feature type="coiled-coil region" evidence="4">
    <location>
        <begin position="488"/>
        <end position="515"/>
    </location>
</feature>
<dbReference type="GO" id="GO:0016020">
    <property type="term" value="C:membrane"/>
    <property type="evidence" value="ECO:0007669"/>
    <property type="project" value="InterPro"/>
</dbReference>
<keyword evidence="9" id="KW-1185">Reference proteome</keyword>
<dbReference type="OrthoDB" id="9814363at2"/>
<comment type="caution">
    <text evidence="8">The sequence shown here is derived from an EMBL/GenBank/DDBJ whole genome shotgun (WGS) entry which is preliminary data.</text>
</comment>
<dbReference type="Pfam" id="PF00672">
    <property type="entry name" value="HAMP"/>
    <property type="match status" value="1"/>
</dbReference>
<evidence type="ECO:0000256" key="3">
    <source>
        <dbReference type="PROSITE-ProRule" id="PRU00284"/>
    </source>
</evidence>
<dbReference type="Gene3D" id="6.10.340.10">
    <property type="match status" value="1"/>
</dbReference>
<dbReference type="PANTHER" id="PTHR32089">
    <property type="entry name" value="METHYL-ACCEPTING CHEMOTAXIS PROTEIN MCPB"/>
    <property type="match status" value="1"/>
</dbReference>
<dbReference type="GO" id="GO:0007165">
    <property type="term" value="P:signal transduction"/>
    <property type="evidence" value="ECO:0007669"/>
    <property type="project" value="UniProtKB-KW"/>
</dbReference>
<accession>A0A7C8LCM3</accession>
<dbReference type="InterPro" id="IPR004089">
    <property type="entry name" value="MCPsignal_dom"/>
</dbReference>
<dbReference type="Proteomes" id="UP000483018">
    <property type="component" value="Unassembled WGS sequence"/>
</dbReference>
<evidence type="ECO:0000256" key="2">
    <source>
        <dbReference type="ARBA" id="ARBA00029447"/>
    </source>
</evidence>
<dbReference type="InterPro" id="IPR003660">
    <property type="entry name" value="HAMP_dom"/>
</dbReference>
<evidence type="ECO:0000313" key="9">
    <source>
        <dbReference type="Proteomes" id="UP000483018"/>
    </source>
</evidence>
<evidence type="ECO:0000256" key="4">
    <source>
        <dbReference type="SAM" id="Coils"/>
    </source>
</evidence>
<dbReference type="Pfam" id="PF17201">
    <property type="entry name" value="Cache_3-Cache_2"/>
    <property type="match status" value="1"/>
</dbReference>
<evidence type="ECO:0000259" key="6">
    <source>
        <dbReference type="PROSITE" id="PS50111"/>
    </source>
</evidence>
<dbReference type="RefSeq" id="WP_158741240.1">
    <property type="nucleotide sequence ID" value="NZ_JAFBEP010000005.1"/>
</dbReference>
<sequence>MKSTRGKLTIYFGSLFIIVSILISVFGYHQAGKAIEQVVLDTKLESDLYTAKLMLKQHFGDLYLKDGKLYGKAGTGLQGNYGMVDTILVDLGDAATIFAKDGEDYYRIVTNIVDDNGKRFEGTALERDSEIYASIASGETYMGESSILGKTYLTIYEPLYDALGENIGILAVAVPMENIAEIIKEDLSSLGIVFLIMTIIGIVAVIFATVVIARKITNPIASIAKYAKKVSELNVQEDLSQDLLTREDEIGILAKAFQKVISSLRNFISNVDNISQQLAGSSEELSAISAETTASAEEISKSMEIIAREVSEQAKQVEQGEIQIEEMGQIITKEWEEMKSLNVAAEEVNDLKNEGLKIVKELVERNKETNKAVKAIYDLIINTNEDAEKIANASQMIKNIADQTNLLALNAAIEAARAGEMGRGFAVVAEEIRALAEQSDKFAGEITNIIQGLTNRTEQAVNRMETTSQIVSTQSESVEMTQNKFEGIAEAIGKMKSITEELNQLSKKMAKRKDSMIEVIENLTAVSQANAAAVQQISQPMEEQVAANEEVANASNALSKLAEEMAQNIDVFKY</sequence>
<dbReference type="InterPro" id="IPR033462">
    <property type="entry name" value="Cache_3-Cache_2"/>
</dbReference>
<dbReference type="SUPFAM" id="SSF103190">
    <property type="entry name" value="Sensory domain-like"/>
    <property type="match status" value="1"/>
</dbReference>
<feature type="domain" description="HAMP" evidence="7">
    <location>
        <begin position="214"/>
        <end position="269"/>
    </location>
</feature>
<organism evidence="8 9">
    <name type="scientific">Defluviitalea raffinosedens</name>
    <dbReference type="NCBI Taxonomy" id="1450156"/>
    <lineage>
        <taxon>Bacteria</taxon>
        <taxon>Bacillati</taxon>
        <taxon>Bacillota</taxon>
        <taxon>Clostridia</taxon>
        <taxon>Lachnospirales</taxon>
        <taxon>Defluviitaleaceae</taxon>
        <taxon>Defluviitalea</taxon>
    </lineage>
</organism>
<name>A0A7C8LCM3_9FIRM</name>
<dbReference type="CDD" id="cd06225">
    <property type="entry name" value="HAMP"/>
    <property type="match status" value="1"/>
</dbReference>
<comment type="similarity">
    <text evidence="2">Belongs to the methyl-accepting chemotaxis (MCP) protein family.</text>
</comment>
<dbReference type="Pfam" id="PF00015">
    <property type="entry name" value="MCPsignal"/>
    <property type="match status" value="1"/>
</dbReference>
<dbReference type="InterPro" id="IPR029151">
    <property type="entry name" value="Sensor-like_sf"/>
</dbReference>
<dbReference type="SUPFAM" id="SSF58104">
    <property type="entry name" value="Methyl-accepting chemotaxis protein (MCP) signaling domain"/>
    <property type="match status" value="1"/>
</dbReference>
<dbReference type="PROSITE" id="PS50885">
    <property type="entry name" value="HAMP"/>
    <property type="match status" value="1"/>
</dbReference>
<reference evidence="8 9" key="1">
    <citation type="submission" date="2019-12" db="EMBL/GenBank/DDBJ databases">
        <title>Defluviitalea raffinosedens, isolated from a biogas fermenter, genome sequencing and characterization.</title>
        <authorList>
            <person name="Rettenmaier R."/>
            <person name="Schneider M."/>
            <person name="Neuhaus K."/>
            <person name="Liebl W."/>
            <person name="Zverlov V."/>
        </authorList>
    </citation>
    <scope>NUCLEOTIDE SEQUENCE [LARGE SCALE GENOMIC DNA]</scope>
    <source>
        <strain evidence="8 9">249c-K6</strain>
    </source>
</reference>
<dbReference type="PROSITE" id="PS50111">
    <property type="entry name" value="CHEMOTAXIS_TRANSDUC_2"/>
    <property type="match status" value="1"/>
</dbReference>
<keyword evidence="1 3" id="KW-0807">Transducer</keyword>
<proteinExistence type="inferred from homology"/>
<dbReference type="Gene3D" id="1.10.287.950">
    <property type="entry name" value="Methyl-accepting chemotaxis protein"/>
    <property type="match status" value="1"/>
</dbReference>
<dbReference type="AlphaFoldDB" id="A0A7C8LCM3"/>
<keyword evidence="5" id="KW-1133">Transmembrane helix</keyword>
<protein>
    <submittedName>
        <fullName evidence="8">HAMP domain-containing protein</fullName>
    </submittedName>
</protein>
<feature type="transmembrane region" description="Helical" evidence="5">
    <location>
        <begin position="9"/>
        <end position="28"/>
    </location>
</feature>
<gene>
    <name evidence="8" type="ORF">GND95_11170</name>
</gene>
<keyword evidence="5" id="KW-0472">Membrane</keyword>
<dbReference type="SMART" id="SM00304">
    <property type="entry name" value="HAMP"/>
    <property type="match status" value="1"/>
</dbReference>
<evidence type="ECO:0000256" key="5">
    <source>
        <dbReference type="SAM" id="Phobius"/>
    </source>
</evidence>
<dbReference type="EMBL" id="WSLF01000011">
    <property type="protein sequence ID" value="KAE9632062.1"/>
    <property type="molecule type" value="Genomic_DNA"/>
</dbReference>
<evidence type="ECO:0000256" key="1">
    <source>
        <dbReference type="ARBA" id="ARBA00023224"/>
    </source>
</evidence>
<evidence type="ECO:0000259" key="7">
    <source>
        <dbReference type="PROSITE" id="PS50885"/>
    </source>
</evidence>
<feature type="domain" description="Methyl-accepting transducer" evidence="6">
    <location>
        <begin position="288"/>
        <end position="524"/>
    </location>
</feature>
<keyword evidence="5" id="KW-0812">Transmembrane</keyword>
<dbReference type="SMART" id="SM00283">
    <property type="entry name" value="MA"/>
    <property type="match status" value="1"/>
</dbReference>